<keyword evidence="1" id="KW-0732">Signal</keyword>
<gene>
    <name evidence="2" type="ORF">E4U57_002694</name>
</gene>
<name>A0ABQ7PK83_9HYPO</name>
<dbReference type="PANTHER" id="PTHR42060">
    <property type="entry name" value="NHL REPEAT-CONTAINING PROTEIN-RELATED"/>
    <property type="match status" value="1"/>
</dbReference>
<evidence type="ECO:0000313" key="3">
    <source>
        <dbReference type="Proteomes" id="UP000742024"/>
    </source>
</evidence>
<evidence type="ECO:0000313" key="2">
    <source>
        <dbReference type="EMBL" id="KAG5966382.1"/>
    </source>
</evidence>
<dbReference type="EMBL" id="SRPR01000021">
    <property type="protein sequence ID" value="KAG5966382.1"/>
    <property type="molecule type" value="Genomic_DNA"/>
</dbReference>
<evidence type="ECO:0000256" key="1">
    <source>
        <dbReference type="SAM" id="SignalP"/>
    </source>
</evidence>
<feature type="signal peptide" evidence="1">
    <location>
        <begin position="1"/>
        <end position="19"/>
    </location>
</feature>
<organism evidence="2 3">
    <name type="scientific">Claviceps arundinis</name>
    <dbReference type="NCBI Taxonomy" id="1623583"/>
    <lineage>
        <taxon>Eukaryota</taxon>
        <taxon>Fungi</taxon>
        <taxon>Dikarya</taxon>
        <taxon>Ascomycota</taxon>
        <taxon>Pezizomycotina</taxon>
        <taxon>Sordariomycetes</taxon>
        <taxon>Hypocreomycetidae</taxon>
        <taxon>Hypocreales</taxon>
        <taxon>Clavicipitaceae</taxon>
        <taxon>Claviceps</taxon>
    </lineage>
</organism>
<dbReference type="InterPro" id="IPR052998">
    <property type="entry name" value="Hetero-Diels-Alderase-like"/>
</dbReference>
<sequence>MRFQRTTLLLLSLLGSAASRHHPAPVLPDRLIHQFPPGIWIENLAVRSNGNLLLTTLTPNASVYEVVNPSSKNPSTELRFTATSVDSFFGIAELQPDIFAVLGGNHTPTAGKKGEWGVWLANFTNTNTGNDKIDSATIEPHLVVKLPEAVLLNGASAVPGKPHLVMAADSARGLVYRINVNTGKVDITQDLEKMKPVPVSVPHTDKGKGNNSTKVSIGINGVRIRNKHLYFTNSATHGLYRVQVRSDGSSSPSAFKTMVETMTVLDASFADDFDIGPGAQNTAWVVTNYNNSIMSVSTGGDATLAAGGTGSPLIPSDTSCRFGRTAADDHVLYATTAGKLGENAEGGKVVAFTVGHGQLPHGDLVSSLSL</sequence>
<accession>A0ABQ7PK83</accession>
<dbReference type="SUPFAM" id="SSF63829">
    <property type="entry name" value="Calcium-dependent phosphotriesterase"/>
    <property type="match status" value="1"/>
</dbReference>
<dbReference type="InterPro" id="IPR011042">
    <property type="entry name" value="6-blade_b-propeller_TolB-like"/>
</dbReference>
<proteinExistence type="predicted"/>
<comment type="caution">
    <text evidence="2">The sequence shown here is derived from an EMBL/GenBank/DDBJ whole genome shotgun (WGS) entry which is preliminary data.</text>
</comment>
<dbReference type="PANTHER" id="PTHR42060:SF1">
    <property type="entry name" value="NHL REPEAT-CONTAINING PROTEIN"/>
    <property type="match status" value="1"/>
</dbReference>
<keyword evidence="3" id="KW-1185">Reference proteome</keyword>
<reference evidence="2 3" key="1">
    <citation type="journal article" date="2020" name="bioRxiv">
        <title>Whole genome comparisons of ergot fungi reveals the divergence and evolution of species within the genus Claviceps are the result of varying mechanisms driving genome evolution and host range expansion.</title>
        <authorList>
            <person name="Wyka S.A."/>
            <person name="Mondo S.J."/>
            <person name="Liu M."/>
            <person name="Dettman J."/>
            <person name="Nalam V."/>
            <person name="Broders K.D."/>
        </authorList>
    </citation>
    <scope>NUCLEOTIDE SEQUENCE [LARGE SCALE GENOMIC DNA]</scope>
    <source>
        <strain evidence="2 3">LM583</strain>
    </source>
</reference>
<dbReference type="Gene3D" id="2.120.10.30">
    <property type="entry name" value="TolB, C-terminal domain"/>
    <property type="match status" value="1"/>
</dbReference>
<protein>
    <submittedName>
        <fullName evidence="2">Uncharacterized protein</fullName>
    </submittedName>
</protein>
<dbReference type="Proteomes" id="UP000742024">
    <property type="component" value="Unassembled WGS sequence"/>
</dbReference>
<feature type="chain" id="PRO_5045871850" evidence="1">
    <location>
        <begin position="20"/>
        <end position="370"/>
    </location>
</feature>